<comment type="caution">
    <text evidence="1">The sequence shown here is derived from an EMBL/GenBank/DDBJ whole genome shotgun (WGS) entry which is preliminary data.</text>
</comment>
<dbReference type="InterPro" id="IPR057711">
    <property type="entry name" value="DUF7951"/>
</dbReference>
<dbReference type="Proteomes" id="UP001196413">
    <property type="component" value="Unassembled WGS sequence"/>
</dbReference>
<organism evidence="1 2">
    <name type="scientific">Parelaphostrongylus tenuis</name>
    <name type="common">Meningeal worm</name>
    <dbReference type="NCBI Taxonomy" id="148309"/>
    <lineage>
        <taxon>Eukaryota</taxon>
        <taxon>Metazoa</taxon>
        <taxon>Ecdysozoa</taxon>
        <taxon>Nematoda</taxon>
        <taxon>Chromadorea</taxon>
        <taxon>Rhabditida</taxon>
        <taxon>Rhabditina</taxon>
        <taxon>Rhabditomorpha</taxon>
        <taxon>Strongyloidea</taxon>
        <taxon>Metastrongylidae</taxon>
        <taxon>Parelaphostrongylus</taxon>
    </lineage>
</organism>
<reference evidence="1" key="1">
    <citation type="submission" date="2021-06" db="EMBL/GenBank/DDBJ databases">
        <title>Parelaphostrongylus tenuis whole genome reference sequence.</title>
        <authorList>
            <person name="Garwood T.J."/>
            <person name="Larsen P.A."/>
            <person name="Fountain-Jones N.M."/>
            <person name="Garbe J.R."/>
            <person name="Macchietto M.G."/>
            <person name="Kania S.A."/>
            <person name="Gerhold R.W."/>
            <person name="Richards J.E."/>
            <person name="Wolf T.M."/>
        </authorList>
    </citation>
    <scope>NUCLEOTIDE SEQUENCE</scope>
    <source>
        <strain evidence="1">MNPRO001-30</strain>
        <tissue evidence="1">Meninges</tissue>
    </source>
</reference>
<dbReference type="EMBL" id="JAHQIW010007159">
    <property type="protein sequence ID" value="KAJ1372583.1"/>
    <property type="molecule type" value="Genomic_DNA"/>
</dbReference>
<proteinExistence type="predicted"/>
<gene>
    <name evidence="1" type="ORF">KIN20_034775</name>
</gene>
<accession>A0AAD5RA71</accession>
<protein>
    <submittedName>
        <fullName evidence="1">Uncharacterized protein</fullName>
    </submittedName>
</protein>
<evidence type="ECO:0000313" key="2">
    <source>
        <dbReference type="Proteomes" id="UP001196413"/>
    </source>
</evidence>
<dbReference type="AlphaFoldDB" id="A0AAD5RA71"/>
<name>A0AAD5RA71_PARTN</name>
<sequence>MGRSRAQGSPGLPSLREMKLQCAVEDCIAVMYLKTLQDSNGREVKEVFVQLSGPNGEQLSEVKIPWSDGELEPSEIKYLASEERLVLTNNATSVTVPIRISRLRDVLSNVRPVSPPKRFACFSSTSNPQDGSGERRLHSAIKTFAKDPLADGAWKEVSKYLSVKGADVDGFLTRNEQYAIMHSLPVQSFTPKELRNICEILIRTNVFGPSCLGAFYELCLSLEQIPLVRSVIQSSNALTEECLAVLLNFVASLLSIEKPQEGDNELLACLLQRQFDPRRLGEVAARKITSRHASFLLRACMDIYVVTEYGLVAEQALLLMSVLTDTFGSRLVWENDSHHVAKEALEFFERMSDVMSSFEEIDVKRTQIVKAEKDDFALYKIEKITLPRRSLKW</sequence>
<dbReference type="Pfam" id="PF25824">
    <property type="entry name" value="DUF7951"/>
    <property type="match status" value="1"/>
</dbReference>
<keyword evidence="2" id="KW-1185">Reference proteome</keyword>
<evidence type="ECO:0000313" key="1">
    <source>
        <dbReference type="EMBL" id="KAJ1372583.1"/>
    </source>
</evidence>